<dbReference type="Gene3D" id="2.80.10.50">
    <property type="match status" value="1"/>
</dbReference>
<name>A0A4U1ET72_MONMO</name>
<dbReference type="InterPro" id="IPR056415">
    <property type="entry name" value="DCX2_DCDC1"/>
</dbReference>
<dbReference type="GO" id="GO:0035556">
    <property type="term" value="P:intracellular signal transduction"/>
    <property type="evidence" value="ECO:0007669"/>
    <property type="project" value="InterPro"/>
</dbReference>
<feature type="region of interest" description="Disordered" evidence="1">
    <location>
        <begin position="986"/>
        <end position="1010"/>
    </location>
</feature>
<dbReference type="GO" id="GO:1902412">
    <property type="term" value="P:regulation of mitotic cytokinesis"/>
    <property type="evidence" value="ECO:0007669"/>
    <property type="project" value="InterPro"/>
</dbReference>
<feature type="region of interest" description="Disordered" evidence="1">
    <location>
        <begin position="1025"/>
        <end position="1072"/>
    </location>
</feature>
<dbReference type="Pfam" id="PF24478">
    <property type="entry name" value="DCX2_DCDC1"/>
    <property type="match status" value="1"/>
</dbReference>
<reference evidence="4" key="1">
    <citation type="journal article" date="2019" name="IScience">
        <title>Narwhal Genome Reveals Long-Term Low Genetic Diversity despite Current Large Abundance Size.</title>
        <authorList>
            <person name="Westbury M.V."/>
            <person name="Petersen B."/>
            <person name="Garde E."/>
            <person name="Heide-Jorgensen M.P."/>
            <person name="Lorenzen E.D."/>
        </authorList>
    </citation>
    <scope>NUCLEOTIDE SEQUENCE [LARGE SCALE GENOMIC DNA]</scope>
</reference>
<dbReference type="InterPro" id="IPR043188">
    <property type="entry name" value="DCDC1"/>
</dbReference>
<dbReference type="Proteomes" id="UP000308365">
    <property type="component" value="Unassembled WGS sequence"/>
</dbReference>
<dbReference type="InterPro" id="IPR036572">
    <property type="entry name" value="Doublecortin_dom_sf"/>
</dbReference>
<feature type="region of interest" description="Disordered" evidence="1">
    <location>
        <begin position="642"/>
        <end position="661"/>
    </location>
</feature>
<dbReference type="PANTHER" id="PTHR46302:SF3">
    <property type="entry name" value="DOUBLECORTIN DOMAIN-CONTAINING PROTEIN 1"/>
    <property type="match status" value="1"/>
</dbReference>
<dbReference type="EMBL" id="RWIC01000871">
    <property type="protein sequence ID" value="TKC39427.1"/>
    <property type="molecule type" value="Genomic_DNA"/>
</dbReference>
<sequence length="1072" mass="120289">WAIKHEGTGKPGQWKHSRVENPLWNKLTYIRLLAFIHLTGTQRKPSEISSAAVVLKPLSAVVTTCYETSLEFDWPIEGLLLPNGPPMKKPISKTLEQYVPVRLRVLRNGDKNKTRALIIISPDISPRRKMQNVDTERKGNVKNYVTKYSETETNQTGFHQLLERCTEILNLPSAAQRLFSEKGKEIFALKDLQRDELQKKRIFLRNLASDISKIQTFCSTPLVLEVQSDIVLGAKLAVRKPIFGEEKQIIEPEEKQVQKNALTSGNASSEILYAWQETSHNFDEDDSLPKKMEEELFENVEPEKKYSHSPKQSKLQKVCHQQFEYRDGQIISYASPRLVLGVQGPSLRSGMEVVSVEKKADGSHQHWRYKEDSRTFHLVSNPDLVLAVSMTKAGDEVSGYPVIAQKYKPHNNGTSNQKWNYMTNMKAFMAFHSTTLDKEVTAANYAGICTSSVIKERHIDQPGYYYLSPSGKKKTMLCLACGRSTRAEKRLKQLLPGLPFLCASGSETQKPFSQGPFKVIDVARVCNDLSSANTLKTLSYYEERLLSLRMKTCTQVVSHSGMAVTHQKAVKIIAYKNGDGYRNGKLIVAGTFPMLLAECTEQLGLARAASKVYTKDGTTILSLWDLVLWALDKSFIQRDSEGQKEEAAPVGTKETPVKSMEGTTRMKVKTKLFPKSVTSDSLDDIDKSLLTLILRNPIAIWVSCSEPFLSPNALKKAEKIKKQNWLKKDKILADLDTMKHKLRQLKGRRVAACQPATMVPNKSPVQPVVVEGGWTKQTQEEIKLMDLIRHTEAQLSEVQELQSKGNSPTAPKCISFKRSSLYKQPDAKRAWIYLNGGRPEDGTYARGKTISELLSDCSSHLKLAHPARTLYTPDGEPIHSWDDIERDMVICVSTGHGFRTQRELKQLVEVRANYARIRRQQGPQATDAVLSPSTKLQSLVPLHSEFLGREVTQTDLCCQKQHVNGSQPIQEISKQESLLFGPSACSETAMSSSRSREVPGAKMSKHHPRQRAGLQKFTIDNISNQDITGRLTGGLQDGRMPALETDRKPKRQKAGSRAGDTETLRHPGQPGM</sequence>
<evidence type="ECO:0000256" key="1">
    <source>
        <dbReference type="SAM" id="MobiDB-lite"/>
    </source>
</evidence>
<dbReference type="GO" id="GO:0008017">
    <property type="term" value="F:microtubule binding"/>
    <property type="evidence" value="ECO:0007669"/>
    <property type="project" value="InterPro"/>
</dbReference>
<dbReference type="PANTHER" id="PTHR46302">
    <property type="entry name" value="DOUBLECORTIN DOMAIN-CONTAINING PROTEIN 1"/>
    <property type="match status" value="1"/>
</dbReference>
<dbReference type="SMART" id="SM00537">
    <property type="entry name" value="DCX"/>
    <property type="match status" value="2"/>
</dbReference>
<dbReference type="Gene3D" id="3.10.20.230">
    <property type="entry name" value="Doublecortin domain"/>
    <property type="match status" value="1"/>
</dbReference>
<evidence type="ECO:0000259" key="2">
    <source>
        <dbReference type="PROSITE" id="PS50309"/>
    </source>
</evidence>
<evidence type="ECO:0000313" key="3">
    <source>
        <dbReference type="EMBL" id="TKC39427.1"/>
    </source>
</evidence>
<organism evidence="3 4">
    <name type="scientific">Monodon monoceros</name>
    <name type="common">Narwhal</name>
    <name type="synonym">Ceratodon monodon</name>
    <dbReference type="NCBI Taxonomy" id="40151"/>
    <lineage>
        <taxon>Eukaryota</taxon>
        <taxon>Metazoa</taxon>
        <taxon>Chordata</taxon>
        <taxon>Craniata</taxon>
        <taxon>Vertebrata</taxon>
        <taxon>Euteleostomi</taxon>
        <taxon>Mammalia</taxon>
        <taxon>Eutheria</taxon>
        <taxon>Laurasiatheria</taxon>
        <taxon>Artiodactyla</taxon>
        <taxon>Whippomorpha</taxon>
        <taxon>Cetacea</taxon>
        <taxon>Odontoceti</taxon>
        <taxon>Monodontidae</taxon>
        <taxon>Monodon</taxon>
    </lineage>
</organism>
<dbReference type="InterPro" id="IPR035992">
    <property type="entry name" value="Ricin_B-like_lectins"/>
</dbReference>
<dbReference type="SUPFAM" id="SSF89837">
    <property type="entry name" value="Doublecortin (DC)"/>
    <property type="match status" value="3"/>
</dbReference>
<comment type="caution">
    <text evidence="3">The sequence shown here is derived from an EMBL/GenBank/DDBJ whole genome shotgun (WGS) entry which is preliminary data.</text>
</comment>
<gene>
    <name evidence="3" type="ORF">EI555_008062</name>
</gene>
<dbReference type="SUPFAM" id="SSF50370">
    <property type="entry name" value="Ricin B-like lectins"/>
    <property type="match status" value="1"/>
</dbReference>
<dbReference type="PROSITE" id="PS50231">
    <property type="entry name" value="RICIN_B_LECTIN"/>
    <property type="match status" value="1"/>
</dbReference>
<dbReference type="CDD" id="cd17159">
    <property type="entry name" value="DCX4_DCDC5"/>
    <property type="match status" value="1"/>
</dbReference>
<dbReference type="GO" id="GO:0030496">
    <property type="term" value="C:midbody"/>
    <property type="evidence" value="ECO:0007669"/>
    <property type="project" value="TreeGrafter"/>
</dbReference>
<feature type="domain" description="Doublecortin" evidence="2">
    <location>
        <begin position="848"/>
        <end position="887"/>
    </location>
</feature>
<dbReference type="PROSITE" id="PS50309">
    <property type="entry name" value="DC"/>
    <property type="match status" value="2"/>
</dbReference>
<dbReference type="InterPro" id="IPR003533">
    <property type="entry name" value="Doublecortin_dom"/>
</dbReference>
<accession>A0A4U1ET72</accession>
<dbReference type="AlphaFoldDB" id="A0A4U1ET72"/>
<dbReference type="CDD" id="cd17158">
    <property type="entry name" value="DCX3_DCDC5"/>
    <property type="match status" value="1"/>
</dbReference>
<proteinExistence type="predicted"/>
<feature type="non-terminal residue" evidence="3">
    <location>
        <position position="1"/>
    </location>
</feature>
<evidence type="ECO:0000313" key="4">
    <source>
        <dbReference type="Proteomes" id="UP000308365"/>
    </source>
</evidence>
<protein>
    <recommendedName>
        <fullName evidence="2">Doublecortin domain-containing protein</fullName>
    </recommendedName>
</protein>
<feature type="domain" description="Doublecortin" evidence="2">
    <location>
        <begin position="101"/>
        <end position="195"/>
    </location>
</feature>